<keyword evidence="1" id="KW-0472">Membrane</keyword>
<dbReference type="InterPro" id="IPR006976">
    <property type="entry name" value="VanZ-like"/>
</dbReference>
<keyword evidence="4" id="KW-1185">Reference proteome</keyword>
<evidence type="ECO:0000256" key="1">
    <source>
        <dbReference type="SAM" id="Phobius"/>
    </source>
</evidence>
<organism evidence="3 4">
    <name type="scientific">Nocardioides seonyuensis</name>
    <dbReference type="NCBI Taxonomy" id="2518371"/>
    <lineage>
        <taxon>Bacteria</taxon>
        <taxon>Bacillati</taxon>
        <taxon>Actinomycetota</taxon>
        <taxon>Actinomycetes</taxon>
        <taxon>Propionibacteriales</taxon>
        <taxon>Nocardioidaceae</taxon>
        <taxon>Nocardioides</taxon>
    </lineage>
</organism>
<protein>
    <submittedName>
        <fullName evidence="3">VanZ family protein</fullName>
    </submittedName>
</protein>
<dbReference type="KEGG" id="nsn:EXE58_10485"/>
<proteinExistence type="predicted"/>
<gene>
    <name evidence="3" type="ORF">EXE58_10485</name>
</gene>
<reference evidence="3 4" key="1">
    <citation type="submission" date="2019-03" db="EMBL/GenBank/DDBJ databases">
        <title>Three New Species of Nocardioides, Nocardioides euryhalodurans sp. nov., Nocardioides seonyuensis sp. nov. and Nocardioides eburneoflavus sp. nov. Iolated from Soil.</title>
        <authorList>
            <person name="Roh S.G."/>
            <person name="Lee C."/>
            <person name="Kim M.-K."/>
            <person name="Kim S.B."/>
        </authorList>
    </citation>
    <scope>NUCLEOTIDE SEQUENCE [LARGE SCALE GENOMIC DNA]</scope>
    <source>
        <strain evidence="3 4">MMS17-SY207-3</strain>
    </source>
</reference>
<feature type="transmembrane region" description="Helical" evidence="1">
    <location>
        <begin position="59"/>
        <end position="78"/>
    </location>
</feature>
<dbReference type="Pfam" id="PF04892">
    <property type="entry name" value="VanZ"/>
    <property type="match status" value="1"/>
</dbReference>
<dbReference type="OrthoDB" id="3789752at2"/>
<evidence type="ECO:0000313" key="3">
    <source>
        <dbReference type="EMBL" id="QBX55843.1"/>
    </source>
</evidence>
<evidence type="ECO:0000313" key="4">
    <source>
        <dbReference type="Proteomes" id="UP000294853"/>
    </source>
</evidence>
<feature type="domain" description="VanZ-like" evidence="2">
    <location>
        <begin position="54"/>
        <end position="130"/>
    </location>
</feature>
<feature type="transmembrane region" description="Helical" evidence="1">
    <location>
        <begin position="109"/>
        <end position="132"/>
    </location>
</feature>
<keyword evidence="1" id="KW-1133">Transmembrane helix</keyword>
<dbReference type="Proteomes" id="UP000294853">
    <property type="component" value="Chromosome"/>
</dbReference>
<keyword evidence="1" id="KW-0812">Transmembrane</keyword>
<feature type="transmembrane region" description="Helical" evidence="1">
    <location>
        <begin position="85"/>
        <end position="103"/>
    </location>
</feature>
<name>A0A4P7IGQ6_9ACTN</name>
<sequence>MPDRLRSRHAAALGAYLLFLAFVLGQRDASLAAWVIRQTGRVVRLLGPDWLGTPVRVEFLLNVAMIVPAAFLVAMLFPRHPWANWVVYGFVAAGLVEGFQGLFRPLRSAQFVDVVANTTGVLLGVILALVVLRRTADSEESRPPM</sequence>
<accession>A0A4P7IGQ6</accession>
<dbReference type="RefSeq" id="WP_135267834.1">
    <property type="nucleotide sequence ID" value="NZ_CP038436.1"/>
</dbReference>
<dbReference type="AlphaFoldDB" id="A0A4P7IGQ6"/>
<dbReference type="EMBL" id="CP038436">
    <property type="protein sequence ID" value="QBX55843.1"/>
    <property type="molecule type" value="Genomic_DNA"/>
</dbReference>
<evidence type="ECO:0000259" key="2">
    <source>
        <dbReference type="Pfam" id="PF04892"/>
    </source>
</evidence>